<dbReference type="InterPro" id="IPR015940">
    <property type="entry name" value="UBA"/>
</dbReference>
<dbReference type="InterPro" id="IPR001012">
    <property type="entry name" value="UBX_dom"/>
</dbReference>
<dbReference type="GO" id="GO:0032435">
    <property type="term" value="P:negative regulation of proteasomal ubiquitin-dependent protein catabolic process"/>
    <property type="evidence" value="ECO:0007669"/>
    <property type="project" value="TreeGrafter"/>
</dbReference>
<comment type="caution">
    <text evidence="6">The sequence shown here is derived from an EMBL/GenBank/DDBJ whole genome shotgun (WGS) entry which is preliminary data.</text>
</comment>
<comment type="subcellular location">
    <subcellularLocation>
        <location evidence="1">Cytoplasm</location>
    </subcellularLocation>
</comment>
<accession>A0A9P5YZV8</accession>
<dbReference type="Gene3D" id="3.10.20.90">
    <property type="entry name" value="Phosphatidylinositol 3-kinase Catalytic Subunit, Chain A, domain 1"/>
    <property type="match status" value="1"/>
</dbReference>
<name>A0A9P5YZV8_9AGAR</name>
<feature type="region of interest" description="Disordered" evidence="4">
    <location>
        <begin position="40"/>
        <end position="70"/>
    </location>
</feature>
<feature type="domain" description="UBX" evidence="5">
    <location>
        <begin position="259"/>
        <end position="339"/>
    </location>
</feature>
<dbReference type="InterPro" id="IPR009060">
    <property type="entry name" value="UBA-like_sf"/>
</dbReference>
<dbReference type="InterPro" id="IPR013087">
    <property type="entry name" value="Znf_C2H2_type"/>
</dbReference>
<dbReference type="Pfam" id="PF00789">
    <property type="entry name" value="UBX"/>
    <property type="match status" value="1"/>
</dbReference>
<feature type="region of interest" description="Disordered" evidence="4">
    <location>
        <begin position="212"/>
        <end position="258"/>
    </location>
</feature>
<dbReference type="SMART" id="SM00166">
    <property type="entry name" value="UBX"/>
    <property type="match status" value="1"/>
</dbReference>
<keyword evidence="2" id="KW-0963">Cytoplasm</keyword>
<dbReference type="EMBL" id="MU155239">
    <property type="protein sequence ID" value="KAF9478256.1"/>
    <property type="molecule type" value="Genomic_DNA"/>
</dbReference>
<dbReference type="PROSITE" id="PS00028">
    <property type="entry name" value="ZINC_FINGER_C2H2_1"/>
    <property type="match status" value="1"/>
</dbReference>
<dbReference type="SUPFAM" id="SSF54236">
    <property type="entry name" value="Ubiquitin-like"/>
    <property type="match status" value="1"/>
</dbReference>
<sequence>MAGDKDTLLGMGFDAVRVEWALKATGNRGLQPAMDHILEHEGQPVPDLESVNEKAGSSSAPMDVDEDDEDAEALKSLGVLKGNEVEAKSIKCSMCGKIFKNTALANFHAEKSGHDQFEESTEEIKPLTEEEKKQRLEELRTKMAEKRSKKAVEEAKEHKANEALRRKAGKDMNKIKEELKLKEAIKEAEAKKREKIEDAKAKAAIKAQIEADKKARAEKAAREKALRDGQPLPDSGASTSAPARPAAAAAAAASGVAGKDFKETRLQIRMSTGGQPYTTTLSSDAPLREVAEFLAGQLLTVDPETVTFAQHFPRKTFARSDFEKSLKELGLTPSAVLIATP</sequence>
<proteinExistence type="predicted"/>
<evidence type="ECO:0000256" key="4">
    <source>
        <dbReference type="SAM" id="MobiDB-lite"/>
    </source>
</evidence>
<dbReference type="GO" id="GO:1903094">
    <property type="term" value="P:negative regulation of protein K48-linked deubiquitination"/>
    <property type="evidence" value="ECO:0007669"/>
    <property type="project" value="TreeGrafter"/>
</dbReference>
<gene>
    <name evidence="6" type="ORF">BDN70DRAFT_933558</name>
</gene>
<keyword evidence="7" id="KW-1185">Reference proteome</keyword>
<organism evidence="6 7">
    <name type="scientific">Pholiota conissans</name>
    <dbReference type="NCBI Taxonomy" id="109636"/>
    <lineage>
        <taxon>Eukaryota</taxon>
        <taxon>Fungi</taxon>
        <taxon>Dikarya</taxon>
        <taxon>Basidiomycota</taxon>
        <taxon>Agaricomycotina</taxon>
        <taxon>Agaricomycetes</taxon>
        <taxon>Agaricomycetidae</taxon>
        <taxon>Agaricales</taxon>
        <taxon>Agaricineae</taxon>
        <taxon>Strophariaceae</taxon>
        <taxon>Pholiota</taxon>
    </lineage>
</organism>
<evidence type="ECO:0000256" key="3">
    <source>
        <dbReference type="ARBA" id="ARBA00023054"/>
    </source>
</evidence>
<feature type="compositionally biased region" description="Low complexity" evidence="4">
    <location>
        <begin position="235"/>
        <end position="258"/>
    </location>
</feature>
<feature type="region of interest" description="Disordered" evidence="4">
    <location>
        <begin position="111"/>
        <end position="169"/>
    </location>
</feature>
<dbReference type="InterPro" id="IPR029071">
    <property type="entry name" value="Ubiquitin-like_domsf"/>
</dbReference>
<protein>
    <recommendedName>
        <fullName evidence="5">UBX domain-containing protein</fullName>
    </recommendedName>
</protein>
<dbReference type="GO" id="GO:0005634">
    <property type="term" value="C:nucleus"/>
    <property type="evidence" value="ECO:0007669"/>
    <property type="project" value="TreeGrafter"/>
</dbReference>
<reference evidence="6" key="1">
    <citation type="submission" date="2020-11" db="EMBL/GenBank/DDBJ databases">
        <authorList>
            <consortium name="DOE Joint Genome Institute"/>
            <person name="Ahrendt S."/>
            <person name="Riley R."/>
            <person name="Andreopoulos W."/>
            <person name="Labutti K."/>
            <person name="Pangilinan J."/>
            <person name="Ruiz-Duenas F.J."/>
            <person name="Barrasa J.M."/>
            <person name="Sanchez-Garcia M."/>
            <person name="Camarero S."/>
            <person name="Miyauchi S."/>
            <person name="Serrano A."/>
            <person name="Linde D."/>
            <person name="Babiker R."/>
            <person name="Drula E."/>
            <person name="Ayuso-Fernandez I."/>
            <person name="Pacheco R."/>
            <person name="Padilla G."/>
            <person name="Ferreira P."/>
            <person name="Barriuso J."/>
            <person name="Kellner H."/>
            <person name="Castanera R."/>
            <person name="Alfaro M."/>
            <person name="Ramirez L."/>
            <person name="Pisabarro A.G."/>
            <person name="Kuo A."/>
            <person name="Tritt A."/>
            <person name="Lipzen A."/>
            <person name="He G."/>
            <person name="Yan M."/>
            <person name="Ng V."/>
            <person name="Cullen D."/>
            <person name="Martin F."/>
            <person name="Rosso M.-N."/>
            <person name="Henrissat B."/>
            <person name="Hibbett D."/>
            <person name="Martinez A.T."/>
            <person name="Grigoriev I.V."/>
        </authorList>
    </citation>
    <scope>NUCLEOTIDE SEQUENCE</scope>
    <source>
        <strain evidence="6">CIRM-BRFM 674</strain>
    </source>
</reference>
<dbReference type="PANTHER" id="PTHR46340:SF1">
    <property type="entry name" value="UBX DOMAIN-CONTAINING PROTEIN 1"/>
    <property type="match status" value="1"/>
</dbReference>
<evidence type="ECO:0000256" key="2">
    <source>
        <dbReference type="ARBA" id="ARBA00022490"/>
    </source>
</evidence>
<dbReference type="PROSITE" id="PS50033">
    <property type="entry name" value="UBX"/>
    <property type="match status" value="1"/>
</dbReference>
<dbReference type="PANTHER" id="PTHR46340">
    <property type="entry name" value="UBX DOMAIN-CONTAINING PROTEIN 1"/>
    <property type="match status" value="1"/>
</dbReference>
<dbReference type="GO" id="GO:0036435">
    <property type="term" value="F:K48-linked polyubiquitin modification-dependent protein binding"/>
    <property type="evidence" value="ECO:0007669"/>
    <property type="project" value="TreeGrafter"/>
</dbReference>
<dbReference type="GO" id="GO:0031397">
    <property type="term" value="P:negative regulation of protein ubiquitination"/>
    <property type="evidence" value="ECO:0007669"/>
    <property type="project" value="TreeGrafter"/>
</dbReference>
<dbReference type="Gene3D" id="1.10.8.10">
    <property type="entry name" value="DNA helicase RuvA subunit, C-terminal domain"/>
    <property type="match status" value="1"/>
</dbReference>
<dbReference type="OrthoDB" id="10254930at2759"/>
<dbReference type="SUPFAM" id="SSF46934">
    <property type="entry name" value="UBA-like"/>
    <property type="match status" value="1"/>
</dbReference>
<evidence type="ECO:0000256" key="1">
    <source>
        <dbReference type="ARBA" id="ARBA00004496"/>
    </source>
</evidence>
<dbReference type="GO" id="GO:0005737">
    <property type="term" value="C:cytoplasm"/>
    <property type="evidence" value="ECO:0007669"/>
    <property type="project" value="UniProtKB-SubCell"/>
</dbReference>
<feature type="compositionally biased region" description="Basic and acidic residues" evidence="4">
    <location>
        <begin position="212"/>
        <end position="227"/>
    </location>
</feature>
<evidence type="ECO:0000313" key="6">
    <source>
        <dbReference type="EMBL" id="KAF9478256.1"/>
    </source>
</evidence>
<evidence type="ECO:0000259" key="5">
    <source>
        <dbReference type="PROSITE" id="PS50033"/>
    </source>
</evidence>
<evidence type="ECO:0000313" key="7">
    <source>
        <dbReference type="Proteomes" id="UP000807469"/>
    </source>
</evidence>
<dbReference type="AlphaFoldDB" id="A0A9P5YZV8"/>
<dbReference type="Pfam" id="PF22562">
    <property type="entry name" value="UBA_7"/>
    <property type="match status" value="1"/>
</dbReference>
<dbReference type="Proteomes" id="UP000807469">
    <property type="component" value="Unassembled WGS sequence"/>
</dbReference>
<keyword evidence="3" id="KW-0175">Coiled coil</keyword>